<dbReference type="Proteomes" id="UP001066276">
    <property type="component" value="Chromosome 6"/>
</dbReference>
<organism evidence="1 2">
    <name type="scientific">Pleurodeles waltl</name>
    <name type="common">Iberian ribbed newt</name>
    <dbReference type="NCBI Taxonomy" id="8319"/>
    <lineage>
        <taxon>Eukaryota</taxon>
        <taxon>Metazoa</taxon>
        <taxon>Chordata</taxon>
        <taxon>Craniata</taxon>
        <taxon>Vertebrata</taxon>
        <taxon>Euteleostomi</taxon>
        <taxon>Amphibia</taxon>
        <taxon>Batrachia</taxon>
        <taxon>Caudata</taxon>
        <taxon>Salamandroidea</taxon>
        <taxon>Salamandridae</taxon>
        <taxon>Pleurodelinae</taxon>
        <taxon>Pleurodeles</taxon>
    </lineage>
</organism>
<accession>A0AAV7QSA5</accession>
<reference evidence="1" key="1">
    <citation type="journal article" date="2022" name="bioRxiv">
        <title>Sequencing and chromosome-scale assembly of the giantPleurodeles waltlgenome.</title>
        <authorList>
            <person name="Brown T."/>
            <person name="Elewa A."/>
            <person name="Iarovenko S."/>
            <person name="Subramanian E."/>
            <person name="Araus A.J."/>
            <person name="Petzold A."/>
            <person name="Susuki M."/>
            <person name="Suzuki K.-i.T."/>
            <person name="Hayashi T."/>
            <person name="Toyoda A."/>
            <person name="Oliveira C."/>
            <person name="Osipova E."/>
            <person name="Leigh N.D."/>
            <person name="Simon A."/>
            <person name="Yun M.H."/>
        </authorList>
    </citation>
    <scope>NUCLEOTIDE SEQUENCE</scope>
    <source>
        <strain evidence="1">20211129_DDA</strain>
        <tissue evidence="1">Liver</tissue>
    </source>
</reference>
<dbReference type="AlphaFoldDB" id="A0AAV7QSA5"/>
<name>A0AAV7QSA5_PLEWA</name>
<evidence type="ECO:0000313" key="1">
    <source>
        <dbReference type="EMBL" id="KAJ1141238.1"/>
    </source>
</evidence>
<keyword evidence="2" id="KW-1185">Reference proteome</keyword>
<proteinExistence type="predicted"/>
<dbReference type="EMBL" id="JANPWB010000010">
    <property type="protein sequence ID" value="KAJ1141238.1"/>
    <property type="molecule type" value="Genomic_DNA"/>
</dbReference>
<comment type="caution">
    <text evidence="1">The sequence shown here is derived from an EMBL/GenBank/DDBJ whole genome shotgun (WGS) entry which is preliminary data.</text>
</comment>
<evidence type="ECO:0000313" key="2">
    <source>
        <dbReference type="Proteomes" id="UP001066276"/>
    </source>
</evidence>
<gene>
    <name evidence="1" type="ORF">NDU88_007572</name>
</gene>
<sequence>MEGDCVRRALALLDKASSIGRSWEHCARLEKRLKGSRRQCLRAHHRAQIARRNRRAGCGSETLAGREGGALGGWLDFVNRGNIKDSRGCGCSQGGGVEVWVLDPPAPLSLGSSRQVCTRDPVHSMRKLPGVVE</sequence>
<protein>
    <submittedName>
        <fullName evidence="1">Uncharacterized protein</fullName>
    </submittedName>
</protein>